<dbReference type="Gene3D" id="1.10.357.10">
    <property type="entry name" value="Tetracycline Repressor, domain 2"/>
    <property type="match status" value="1"/>
</dbReference>
<dbReference type="RefSeq" id="WP_402699945.1">
    <property type="nucleotide sequence ID" value="NZ_JBIUZV010000004.1"/>
</dbReference>
<dbReference type="PROSITE" id="PS50977">
    <property type="entry name" value="HTH_TETR_2"/>
    <property type="match status" value="1"/>
</dbReference>
<dbReference type="InterPro" id="IPR041479">
    <property type="entry name" value="TetR_CgmR_C"/>
</dbReference>
<evidence type="ECO:0000259" key="3">
    <source>
        <dbReference type="PROSITE" id="PS50977"/>
    </source>
</evidence>
<dbReference type="InterPro" id="IPR009057">
    <property type="entry name" value="Homeodomain-like_sf"/>
</dbReference>
<evidence type="ECO:0000313" key="5">
    <source>
        <dbReference type="Proteomes" id="UP001617427"/>
    </source>
</evidence>
<comment type="caution">
    <text evidence="4">The sequence shown here is derived from an EMBL/GenBank/DDBJ whole genome shotgun (WGS) entry which is preliminary data.</text>
</comment>
<protein>
    <submittedName>
        <fullName evidence="4">TetR/AcrR family transcriptional regulator</fullName>
    </submittedName>
</protein>
<dbReference type="PANTHER" id="PTHR30055">
    <property type="entry name" value="HTH-TYPE TRANSCRIPTIONAL REGULATOR RUTR"/>
    <property type="match status" value="1"/>
</dbReference>
<accession>A0ABW8EYF0</accession>
<feature type="DNA-binding region" description="H-T-H motif" evidence="2">
    <location>
        <begin position="31"/>
        <end position="50"/>
    </location>
</feature>
<evidence type="ECO:0000256" key="2">
    <source>
        <dbReference type="PROSITE-ProRule" id="PRU00335"/>
    </source>
</evidence>
<evidence type="ECO:0000256" key="1">
    <source>
        <dbReference type="ARBA" id="ARBA00023125"/>
    </source>
</evidence>
<name>A0ABW8EYF0_9BURK</name>
<dbReference type="InterPro" id="IPR050109">
    <property type="entry name" value="HTH-type_TetR-like_transc_reg"/>
</dbReference>
<dbReference type="EMBL" id="JBIUZV010000004">
    <property type="protein sequence ID" value="MFJ3046044.1"/>
    <property type="molecule type" value="Genomic_DNA"/>
</dbReference>
<keyword evidence="5" id="KW-1185">Reference proteome</keyword>
<keyword evidence="1 2" id="KW-0238">DNA-binding</keyword>
<sequence>MENTARSEKTRQLIIQAALSVISRDGATRLTIDAIAKEAGISKGGVLHHFRTKQAVLIALLDNQRTQYAKFARDFLENKGKESSEPSLATQISILREATKQPQSVALAILGAISEQPSLLDGLRAADAVNIAAIRNESADPELAILRWTAARGLLWTSLFNMCPLTDEEREHYFDLLLNDPRWQEPVRKKGKSKPAAK</sequence>
<dbReference type="Pfam" id="PF00440">
    <property type="entry name" value="TetR_N"/>
    <property type="match status" value="1"/>
</dbReference>
<organism evidence="4 5">
    <name type="scientific">Herbaspirillum chlorophenolicum</name>
    <dbReference type="NCBI Taxonomy" id="211589"/>
    <lineage>
        <taxon>Bacteria</taxon>
        <taxon>Pseudomonadati</taxon>
        <taxon>Pseudomonadota</taxon>
        <taxon>Betaproteobacteria</taxon>
        <taxon>Burkholderiales</taxon>
        <taxon>Oxalobacteraceae</taxon>
        <taxon>Herbaspirillum</taxon>
    </lineage>
</organism>
<reference evidence="4 5" key="1">
    <citation type="submission" date="2024-10" db="EMBL/GenBank/DDBJ databases">
        <title>The Natural Products Discovery Center: Release of the First 8490 Sequenced Strains for Exploring Actinobacteria Biosynthetic Diversity.</title>
        <authorList>
            <person name="Kalkreuter E."/>
            <person name="Kautsar S.A."/>
            <person name="Yang D."/>
            <person name="Bader C.D."/>
            <person name="Teijaro C.N."/>
            <person name="Fluegel L."/>
            <person name="Davis C.M."/>
            <person name="Simpson J.R."/>
            <person name="Lauterbach L."/>
            <person name="Steele A.D."/>
            <person name="Gui C."/>
            <person name="Meng S."/>
            <person name="Li G."/>
            <person name="Viehrig K."/>
            <person name="Ye F."/>
            <person name="Su P."/>
            <person name="Kiefer A.F."/>
            <person name="Nichols A."/>
            <person name="Cepeda A.J."/>
            <person name="Yan W."/>
            <person name="Fan B."/>
            <person name="Jiang Y."/>
            <person name="Adhikari A."/>
            <person name="Zheng C.-J."/>
            <person name="Schuster L."/>
            <person name="Cowan T.M."/>
            <person name="Smanski M.J."/>
            <person name="Chevrette M.G."/>
            <person name="De Carvalho L.P.S."/>
            <person name="Shen B."/>
        </authorList>
    </citation>
    <scope>NUCLEOTIDE SEQUENCE [LARGE SCALE GENOMIC DNA]</scope>
    <source>
        <strain evidence="4 5">NPDC087045</strain>
    </source>
</reference>
<evidence type="ECO:0000313" key="4">
    <source>
        <dbReference type="EMBL" id="MFJ3046044.1"/>
    </source>
</evidence>
<dbReference type="SUPFAM" id="SSF46689">
    <property type="entry name" value="Homeodomain-like"/>
    <property type="match status" value="1"/>
</dbReference>
<gene>
    <name evidence="4" type="ORF">ACIPEN_09445</name>
</gene>
<feature type="domain" description="HTH tetR-type" evidence="3">
    <location>
        <begin position="8"/>
        <end position="68"/>
    </location>
</feature>
<dbReference type="Proteomes" id="UP001617427">
    <property type="component" value="Unassembled WGS sequence"/>
</dbReference>
<dbReference type="PANTHER" id="PTHR30055:SF148">
    <property type="entry name" value="TETR-FAMILY TRANSCRIPTIONAL REGULATOR"/>
    <property type="match status" value="1"/>
</dbReference>
<proteinExistence type="predicted"/>
<dbReference type="Pfam" id="PF17937">
    <property type="entry name" value="TetR_C_28"/>
    <property type="match status" value="1"/>
</dbReference>
<dbReference type="PRINTS" id="PR00455">
    <property type="entry name" value="HTHTETR"/>
</dbReference>
<dbReference type="InterPro" id="IPR001647">
    <property type="entry name" value="HTH_TetR"/>
</dbReference>